<protein>
    <submittedName>
        <fullName evidence="1">Uncharacterized protein</fullName>
    </submittedName>
</protein>
<gene>
    <name evidence="1" type="ORF">TM448A02008_0005</name>
    <name evidence="2" type="ORF">TM448B02110_0005</name>
</gene>
<name>A0A6H1ZUD4_9ZZZZ</name>
<evidence type="ECO:0000313" key="1">
    <source>
        <dbReference type="EMBL" id="QJA51184.1"/>
    </source>
</evidence>
<sequence>MERIGFIDIDIQIANEDISRCRARLAKDCLEVWDSMSGKMPSFPCFCRSYMDEKFKEWLGKARWN</sequence>
<accession>A0A6H1ZUD4</accession>
<evidence type="ECO:0000313" key="2">
    <source>
        <dbReference type="EMBL" id="QJI00776.1"/>
    </source>
</evidence>
<dbReference type="AlphaFoldDB" id="A0A6H1ZUD4"/>
<reference evidence="1" key="1">
    <citation type="submission" date="2020-03" db="EMBL/GenBank/DDBJ databases">
        <title>The deep terrestrial virosphere.</title>
        <authorList>
            <person name="Holmfeldt K."/>
            <person name="Nilsson E."/>
            <person name="Simone D."/>
            <person name="Lopez-Fernandez M."/>
            <person name="Wu X."/>
            <person name="de Brujin I."/>
            <person name="Lundin D."/>
            <person name="Andersson A."/>
            <person name="Bertilsson S."/>
            <person name="Dopson M."/>
        </authorList>
    </citation>
    <scope>NUCLEOTIDE SEQUENCE</scope>
    <source>
        <strain evidence="1">TM448A02008</strain>
        <strain evidence="2">TM448B02110</strain>
    </source>
</reference>
<dbReference type="EMBL" id="MT144875">
    <property type="protein sequence ID" value="QJI00776.1"/>
    <property type="molecule type" value="Genomic_DNA"/>
</dbReference>
<dbReference type="EMBL" id="MT144243">
    <property type="protein sequence ID" value="QJA51184.1"/>
    <property type="molecule type" value="Genomic_DNA"/>
</dbReference>
<proteinExistence type="predicted"/>
<organism evidence="1">
    <name type="scientific">viral metagenome</name>
    <dbReference type="NCBI Taxonomy" id="1070528"/>
    <lineage>
        <taxon>unclassified sequences</taxon>
        <taxon>metagenomes</taxon>
        <taxon>organismal metagenomes</taxon>
    </lineage>
</organism>